<protein>
    <submittedName>
        <fullName evidence="4">Uncharacterized protein</fullName>
    </submittedName>
</protein>
<dbReference type="EMBL" id="JAPWTJ010004443">
    <property type="protein sequence ID" value="KAJ8944978.1"/>
    <property type="molecule type" value="Genomic_DNA"/>
</dbReference>
<dbReference type="PANTHER" id="PTHR11022:SF77">
    <property type="entry name" value="PEPTIDOGLYCAN-RECOGNITION PROTEIN LB"/>
    <property type="match status" value="1"/>
</dbReference>
<dbReference type="SUPFAM" id="SSF55846">
    <property type="entry name" value="N-acetylmuramoyl-L-alanine amidase-like"/>
    <property type="match status" value="1"/>
</dbReference>
<gene>
    <name evidence="4" type="ORF">NQ317_002951</name>
</gene>
<evidence type="ECO:0000256" key="1">
    <source>
        <dbReference type="ARBA" id="ARBA00022588"/>
    </source>
</evidence>
<name>A0ABQ9IPS1_9CUCU</name>
<accession>A0ABQ9IPS1</accession>
<evidence type="ECO:0000256" key="3">
    <source>
        <dbReference type="SAM" id="MobiDB-lite"/>
    </source>
</evidence>
<feature type="non-terminal residue" evidence="4">
    <location>
        <position position="134"/>
    </location>
</feature>
<proteinExistence type="predicted"/>
<dbReference type="PANTHER" id="PTHR11022">
    <property type="entry name" value="PEPTIDOGLYCAN RECOGNITION PROTEIN"/>
    <property type="match status" value="1"/>
</dbReference>
<evidence type="ECO:0000256" key="2">
    <source>
        <dbReference type="ARBA" id="ARBA00022859"/>
    </source>
</evidence>
<evidence type="ECO:0000313" key="5">
    <source>
        <dbReference type="Proteomes" id="UP001162164"/>
    </source>
</evidence>
<dbReference type="InterPro" id="IPR015510">
    <property type="entry name" value="PGRP"/>
</dbReference>
<keyword evidence="2" id="KW-0391">Immunity</keyword>
<feature type="region of interest" description="Disordered" evidence="3">
    <location>
        <begin position="28"/>
        <end position="51"/>
    </location>
</feature>
<keyword evidence="5" id="KW-1185">Reference proteome</keyword>
<dbReference type="InterPro" id="IPR036505">
    <property type="entry name" value="Amidase/PGRP_sf"/>
</dbReference>
<reference evidence="4" key="1">
    <citation type="journal article" date="2023" name="Insect Mol. Biol.">
        <title>Genome sequencing provides insights into the evolution of gene families encoding plant cell wall-degrading enzymes in longhorned beetles.</title>
        <authorList>
            <person name="Shin N.R."/>
            <person name="Okamura Y."/>
            <person name="Kirsch R."/>
            <person name="Pauchet Y."/>
        </authorList>
    </citation>
    <scope>NUCLEOTIDE SEQUENCE</scope>
    <source>
        <strain evidence="4">MMC_N1</strain>
    </source>
</reference>
<comment type="caution">
    <text evidence="4">The sequence shown here is derived from an EMBL/GenBank/DDBJ whole genome shotgun (WGS) entry which is preliminary data.</text>
</comment>
<dbReference type="Proteomes" id="UP001162164">
    <property type="component" value="Unassembled WGS sequence"/>
</dbReference>
<evidence type="ECO:0000313" key="4">
    <source>
        <dbReference type="EMBL" id="KAJ8944978.1"/>
    </source>
</evidence>
<organism evidence="4 5">
    <name type="scientific">Molorchus minor</name>
    <dbReference type="NCBI Taxonomy" id="1323400"/>
    <lineage>
        <taxon>Eukaryota</taxon>
        <taxon>Metazoa</taxon>
        <taxon>Ecdysozoa</taxon>
        <taxon>Arthropoda</taxon>
        <taxon>Hexapoda</taxon>
        <taxon>Insecta</taxon>
        <taxon>Pterygota</taxon>
        <taxon>Neoptera</taxon>
        <taxon>Endopterygota</taxon>
        <taxon>Coleoptera</taxon>
        <taxon>Polyphaga</taxon>
        <taxon>Cucujiformia</taxon>
        <taxon>Chrysomeloidea</taxon>
        <taxon>Cerambycidae</taxon>
        <taxon>Lamiinae</taxon>
        <taxon>Monochamini</taxon>
        <taxon>Molorchus</taxon>
    </lineage>
</organism>
<sequence>MLLQRILCAVFIYNIMIEVSSYSGFGPHHHPKKRLGSKTAQGDPTDEANPVPYVVYPSQPRTRRLQYEREDCVKAMQWMADFHQNNRSWADGIAAATRPAATAHLRGKGWSRVGAHVPIYNNISIGICLIGDWM</sequence>
<keyword evidence="1" id="KW-0399">Innate immunity</keyword>
<dbReference type="Gene3D" id="3.40.80.10">
    <property type="entry name" value="Peptidoglycan recognition protein-like"/>
    <property type="match status" value="1"/>
</dbReference>